<dbReference type="Pfam" id="PF19905">
    <property type="entry name" value="DUF6378"/>
    <property type="match status" value="1"/>
</dbReference>
<accession>A0A8S5UX39</accession>
<organism evidence="2">
    <name type="scientific">Siphoviridae sp. ctDmR33</name>
    <dbReference type="NCBI Taxonomy" id="2825389"/>
    <lineage>
        <taxon>Viruses</taxon>
        <taxon>Duplodnaviria</taxon>
        <taxon>Heunggongvirae</taxon>
        <taxon>Uroviricota</taxon>
        <taxon>Caudoviricetes</taxon>
    </lineage>
</organism>
<evidence type="ECO:0000313" key="2">
    <source>
        <dbReference type="EMBL" id="DAF99041.1"/>
    </source>
</evidence>
<evidence type="ECO:0000259" key="1">
    <source>
        <dbReference type="Pfam" id="PF19905"/>
    </source>
</evidence>
<proteinExistence type="predicted"/>
<feature type="domain" description="DUF6378" evidence="1">
    <location>
        <begin position="6"/>
        <end position="94"/>
    </location>
</feature>
<protein>
    <recommendedName>
        <fullName evidence="1">DUF6378 domain-containing protein</fullName>
    </recommendedName>
</protein>
<dbReference type="EMBL" id="BK016159">
    <property type="protein sequence ID" value="DAF99041.1"/>
    <property type="molecule type" value="Genomic_DNA"/>
</dbReference>
<sequence length="96" mass="10534">MMQREEILEIAKHCVCGDREEDYGSPENNFKRIADMWTTYMRGNCVSDGADICIAPKDVAAMMALLKIARIASGNAKADNWIDLAGYAACGGELED</sequence>
<reference evidence="2" key="1">
    <citation type="journal article" date="2021" name="Proc. Natl. Acad. Sci. U.S.A.">
        <title>A Catalog of Tens of Thousands of Viruses from Human Metagenomes Reveals Hidden Associations with Chronic Diseases.</title>
        <authorList>
            <person name="Tisza M.J."/>
            <person name="Buck C.B."/>
        </authorList>
    </citation>
    <scope>NUCLEOTIDE SEQUENCE</scope>
    <source>
        <strain evidence="2">CtDmR33</strain>
    </source>
</reference>
<dbReference type="InterPro" id="IPR045958">
    <property type="entry name" value="DUF6378"/>
</dbReference>
<name>A0A8S5UX39_9CAUD</name>